<comment type="caution">
    <text evidence="3">The sequence shown here is derived from an EMBL/GenBank/DDBJ whole genome shotgun (WGS) entry which is preliminary data.</text>
</comment>
<dbReference type="RefSeq" id="WP_100296274.1">
    <property type="nucleotide sequence ID" value="NZ_PHGZ01000008.1"/>
</dbReference>
<protein>
    <recommendedName>
        <fullName evidence="2">SpoVT-AbrB domain-containing protein</fullName>
    </recommendedName>
</protein>
<evidence type="ECO:0000259" key="2">
    <source>
        <dbReference type="SMART" id="SM00966"/>
    </source>
</evidence>
<sequence>MLETLILSKWGNSMAVRFPKSILAKFNLAEGDRLQIVSSPDNSKLILEPIRETMLGEEKILTPRDWQLILDLLDNPPKPTERLLKAAQALRENDNELA</sequence>
<dbReference type="InterPro" id="IPR037914">
    <property type="entry name" value="SpoVT-AbrB_sf"/>
</dbReference>
<dbReference type="Gene3D" id="1.20.5.780">
    <property type="entry name" value="Single helix bin"/>
    <property type="match status" value="1"/>
</dbReference>
<proteinExistence type="predicted"/>
<evidence type="ECO:0000256" key="1">
    <source>
        <dbReference type="ARBA" id="ARBA00022649"/>
    </source>
</evidence>
<dbReference type="InterPro" id="IPR007159">
    <property type="entry name" value="SpoVT-AbrB_dom"/>
</dbReference>
<dbReference type="Gene3D" id="2.10.260.10">
    <property type="match status" value="1"/>
</dbReference>
<organism evidence="3 4">
    <name type="scientific">Caviibacterium pharyngocola</name>
    <dbReference type="NCBI Taxonomy" id="28159"/>
    <lineage>
        <taxon>Bacteria</taxon>
        <taxon>Pseudomonadati</taxon>
        <taxon>Pseudomonadota</taxon>
        <taxon>Gammaproteobacteria</taxon>
        <taxon>Pasteurellales</taxon>
        <taxon>Pasteurellaceae</taxon>
        <taxon>Caviibacterium</taxon>
    </lineage>
</organism>
<reference evidence="3 4" key="1">
    <citation type="submission" date="2017-11" db="EMBL/GenBank/DDBJ databases">
        <title>Reclassification of Bisgaard taxon 5 as Caviibacterium pharyngocola gen. nov., sp. nov.</title>
        <authorList>
            <person name="Christensen H."/>
        </authorList>
    </citation>
    <scope>NUCLEOTIDE SEQUENCE [LARGE SCALE GENOMIC DNA]</scope>
    <source>
        <strain evidence="3 4">7_3</strain>
    </source>
</reference>
<name>A0A2M8RWR7_9PAST</name>
<dbReference type="Pfam" id="PF08681">
    <property type="entry name" value="TacA1"/>
    <property type="match status" value="1"/>
</dbReference>
<dbReference type="Pfam" id="PF04014">
    <property type="entry name" value="MazE_antitoxin"/>
    <property type="match status" value="1"/>
</dbReference>
<dbReference type="SMART" id="SM00966">
    <property type="entry name" value="SpoVT_AbrB"/>
    <property type="match status" value="1"/>
</dbReference>
<dbReference type="SUPFAM" id="SSF89447">
    <property type="entry name" value="AbrB/MazE/MraZ-like"/>
    <property type="match status" value="1"/>
</dbReference>
<dbReference type="OrthoDB" id="9795766at2"/>
<gene>
    <name evidence="3" type="ORF">CVP04_04225</name>
</gene>
<evidence type="ECO:0000313" key="4">
    <source>
        <dbReference type="Proteomes" id="UP000230282"/>
    </source>
</evidence>
<keyword evidence="4" id="KW-1185">Reference proteome</keyword>
<feature type="domain" description="SpoVT-AbrB" evidence="2">
    <location>
        <begin position="8"/>
        <end position="55"/>
    </location>
</feature>
<accession>A0A2M8RWR7</accession>
<dbReference type="GO" id="GO:0003677">
    <property type="term" value="F:DNA binding"/>
    <property type="evidence" value="ECO:0007669"/>
    <property type="project" value="InterPro"/>
</dbReference>
<dbReference type="InterPro" id="IPR014795">
    <property type="entry name" value="TacA_1-like"/>
</dbReference>
<dbReference type="EMBL" id="PHGZ01000008">
    <property type="protein sequence ID" value="PJG83336.1"/>
    <property type="molecule type" value="Genomic_DNA"/>
</dbReference>
<evidence type="ECO:0000313" key="3">
    <source>
        <dbReference type="EMBL" id="PJG83336.1"/>
    </source>
</evidence>
<keyword evidence="1" id="KW-1277">Toxin-antitoxin system</keyword>
<dbReference type="Proteomes" id="UP000230282">
    <property type="component" value="Unassembled WGS sequence"/>
</dbReference>
<dbReference type="AlphaFoldDB" id="A0A2M8RWR7"/>